<evidence type="ECO:0000313" key="4">
    <source>
        <dbReference type="Proteomes" id="UP001596200"/>
    </source>
</evidence>
<evidence type="ECO:0000256" key="1">
    <source>
        <dbReference type="SAM" id="MobiDB-lite"/>
    </source>
</evidence>
<organism evidence="3 4">
    <name type="scientific">Streptomyces pulveraceus</name>
    <dbReference type="NCBI Taxonomy" id="68258"/>
    <lineage>
        <taxon>Bacteria</taxon>
        <taxon>Bacillati</taxon>
        <taxon>Actinomycetota</taxon>
        <taxon>Actinomycetes</taxon>
        <taxon>Kitasatosporales</taxon>
        <taxon>Streptomycetaceae</taxon>
        <taxon>Streptomyces</taxon>
    </lineage>
</organism>
<feature type="domain" description="PucR C-terminal helix-turn-helix" evidence="2">
    <location>
        <begin position="326"/>
        <end position="381"/>
    </location>
</feature>
<dbReference type="RefSeq" id="WP_344513344.1">
    <property type="nucleotide sequence ID" value="NZ_BAAATU010000024.1"/>
</dbReference>
<dbReference type="Proteomes" id="UP001596200">
    <property type="component" value="Unassembled WGS sequence"/>
</dbReference>
<feature type="domain" description="PucR C-terminal helix-turn-helix" evidence="2">
    <location>
        <begin position="438"/>
        <end position="495"/>
    </location>
</feature>
<name>A0ABW1GIW4_9ACTN</name>
<dbReference type="InterPro" id="IPR051448">
    <property type="entry name" value="CdaR-like_regulators"/>
</dbReference>
<dbReference type="Pfam" id="PF13556">
    <property type="entry name" value="HTH_30"/>
    <property type="match status" value="2"/>
</dbReference>
<gene>
    <name evidence="3" type="ORF">ACFP1B_07610</name>
</gene>
<reference evidence="4" key="1">
    <citation type="journal article" date="2019" name="Int. J. Syst. Evol. Microbiol.">
        <title>The Global Catalogue of Microorganisms (GCM) 10K type strain sequencing project: providing services to taxonomists for standard genome sequencing and annotation.</title>
        <authorList>
            <consortium name="The Broad Institute Genomics Platform"/>
            <consortium name="The Broad Institute Genome Sequencing Center for Infectious Disease"/>
            <person name="Wu L."/>
            <person name="Ma J."/>
        </authorList>
    </citation>
    <scope>NUCLEOTIDE SEQUENCE [LARGE SCALE GENOMIC DNA]</scope>
    <source>
        <strain evidence="4">JCM 4147</strain>
    </source>
</reference>
<keyword evidence="4" id="KW-1185">Reference proteome</keyword>
<dbReference type="PANTHER" id="PTHR33744">
    <property type="entry name" value="CARBOHYDRATE DIACID REGULATOR"/>
    <property type="match status" value="1"/>
</dbReference>
<evidence type="ECO:0000313" key="3">
    <source>
        <dbReference type="EMBL" id="MFC5913294.1"/>
    </source>
</evidence>
<dbReference type="InterPro" id="IPR025736">
    <property type="entry name" value="PucR_C-HTH_dom"/>
</dbReference>
<comment type="caution">
    <text evidence="3">The sequence shown here is derived from an EMBL/GenBank/DDBJ whole genome shotgun (WGS) entry which is preliminary data.</text>
</comment>
<proteinExistence type="predicted"/>
<accession>A0ABW1GIW4</accession>
<protein>
    <submittedName>
        <fullName evidence="3">Helix-turn-helix domain-containing protein</fullName>
    </submittedName>
</protein>
<dbReference type="EMBL" id="JBHSPU010000009">
    <property type="protein sequence ID" value="MFC5913294.1"/>
    <property type="molecule type" value="Genomic_DNA"/>
</dbReference>
<feature type="region of interest" description="Disordered" evidence="1">
    <location>
        <begin position="385"/>
        <end position="404"/>
    </location>
</feature>
<dbReference type="Gene3D" id="1.10.10.2840">
    <property type="entry name" value="PucR C-terminal helix-turn-helix domain"/>
    <property type="match status" value="2"/>
</dbReference>
<dbReference type="InterPro" id="IPR042070">
    <property type="entry name" value="PucR_C-HTH_sf"/>
</dbReference>
<dbReference type="PANTHER" id="PTHR33744:SF1">
    <property type="entry name" value="DNA-BINDING TRANSCRIPTIONAL ACTIVATOR ADER"/>
    <property type="match status" value="1"/>
</dbReference>
<evidence type="ECO:0000259" key="2">
    <source>
        <dbReference type="Pfam" id="PF13556"/>
    </source>
</evidence>
<sequence>MYRLARSGGAKELLHWVSGRAAGWAGLLDGDGTVLHGVTRGADGTGSDGTGGDAAALAGVDAAALAGEYAKDLSRLEAHSFAFDRGPHTALLFPLDGPPDATAPILAVVAPRPLPDGLAVLLSDVAMPLAMCWAAEAVERKRLRVDLAESRSREAVLHLLMTGQLSIAHQVAGALRPTLPDPVRVYVVECPSGRRDEVARICEELSEGRSWIVRCPVYARHLILVVPADADAAEQRLGLRAAEVVPECVVGVSENVPLPDTATGYRQAFHALAVARGLSERHARFGSAPDPAVAAGADGARWADELLHPLLAYLPRRSQDPGSQELAATLASWLAFASHATLHLKIHRNTLAARLRLIGELLGLDLNRVGDQAALDLALRIRATPTGSRSTHREEQGARPPLGLDGILRGPAVREWAAQQLRPLTASGTSRTAADPRTTLRTWLECEAQLGPTADALGISVPGARKRLARLESILQRSLLQAPSARYDLWLAFRALDVAGASADGANGVR</sequence>